<feature type="non-terminal residue" evidence="9">
    <location>
        <position position="1"/>
    </location>
</feature>
<evidence type="ECO:0000256" key="8">
    <source>
        <dbReference type="ARBA" id="ARBA00023180"/>
    </source>
</evidence>
<dbReference type="InterPro" id="IPR018011">
    <property type="entry name" value="Carb_sulfotrans_8-10"/>
</dbReference>
<sequence>QAGSESPTVWARLASLAQLAADPPAPSGPAPAPAGLLEPAWRKWYERRDSWPRPLYRQTPMTLHRTAKQALAICVPAKHGSSRWVKLLRRIDGHPDYRDFDVRSSGKLLRRLSDQPVAVQREVWASSAHFKVLVARNPLIRALSAYLEKRAELSLPPTFAAWVASELRRDKRGSADEHWRPPTESCESPARVHYDFIAHVETRSQWLPEFALLLGVRAMVDRGWGTSGDEPFAAAVGESEAKHADELANLQEHYTRDAFRAATCFYSRGHPPARL</sequence>
<keyword evidence="6" id="KW-0333">Golgi apparatus</keyword>
<evidence type="ECO:0000313" key="10">
    <source>
        <dbReference type="Proteomes" id="UP001189429"/>
    </source>
</evidence>
<dbReference type="InterPro" id="IPR005331">
    <property type="entry name" value="Sulfotransferase"/>
</dbReference>
<keyword evidence="4" id="KW-0812">Transmembrane</keyword>
<dbReference type="EMBL" id="CAUYUJ010015842">
    <property type="protein sequence ID" value="CAK0858832.1"/>
    <property type="molecule type" value="Genomic_DNA"/>
</dbReference>
<dbReference type="Pfam" id="PF03567">
    <property type="entry name" value="Sulfotransfer_2"/>
    <property type="match status" value="1"/>
</dbReference>
<evidence type="ECO:0000256" key="1">
    <source>
        <dbReference type="ARBA" id="ARBA00004323"/>
    </source>
</evidence>
<evidence type="ECO:0000256" key="7">
    <source>
        <dbReference type="ARBA" id="ARBA00023136"/>
    </source>
</evidence>
<keyword evidence="3" id="KW-0808">Transferase</keyword>
<dbReference type="PANTHER" id="PTHR12137:SF54">
    <property type="entry name" value="CARBOHYDRATE SULFOTRANSFERASE"/>
    <property type="match status" value="1"/>
</dbReference>
<reference evidence="9" key="1">
    <citation type="submission" date="2023-10" db="EMBL/GenBank/DDBJ databases">
        <authorList>
            <person name="Chen Y."/>
            <person name="Shah S."/>
            <person name="Dougan E. K."/>
            <person name="Thang M."/>
            <person name="Chan C."/>
        </authorList>
    </citation>
    <scope>NUCLEOTIDE SEQUENCE [LARGE SCALE GENOMIC DNA]</scope>
</reference>
<evidence type="ECO:0000256" key="5">
    <source>
        <dbReference type="ARBA" id="ARBA00022989"/>
    </source>
</evidence>
<evidence type="ECO:0000256" key="4">
    <source>
        <dbReference type="ARBA" id="ARBA00022692"/>
    </source>
</evidence>
<protein>
    <recommendedName>
        <fullName evidence="11">Protein-tyrosine sulfotransferase</fullName>
    </recommendedName>
</protein>
<keyword evidence="5" id="KW-1133">Transmembrane helix</keyword>
<organism evidence="9 10">
    <name type="scientific">Prorocentrum cordatum</name>
    <dbReference type="NCBI Taxonomy" id="2364126"/>
    <lineage>
        <taxon>Eukaryota</taxon>
        <taxon>Sar</taxon>
        <taxon>Alveolata</taxon>
        <taxon>Dinophyceae</taxon>
        <taxon>Prorocentrales</taxon>
        <taxon>Prorocentraceae</taxon>
        <taxon>Prorocentrum</taxon>
    </lineage>
</organism>
<evidence type="ECO:0000256" key="6">
    <source>
        <dbReference type="ARBA" id="ARBA00023034"/>
    </source>
</evidence>
<evidence type="ECO:0000313" key="9">
    <source>
        <dbReference type="EMBL" id="CAK0858832.1"/>
    </source>
</evidence>
<comment type="subcellular location">
    <subcellularLocation>
        <location evidence="1">Golgi apparatus membrane</location>
        <topology evidence="1">Single-pass type II membrane protein</topology>
    </subcellularLocation>
</comment>
<proteinExistence type="inferred from homology"/>
<comment type="similarity">
    <text evidence="2">Belongs to the sulfotransferase 2 family.</text>
</comment>
<gene>
    <name evidence="9" type="ORF">PCOR1329_LOCUS48403</name>
</gene>
<accession>A0ABN9UGS3</accession>
<comment type="caution">
    <text evidence="9">The sequence shown here is derived from an EMBL/GenBank/DDBJ whole genome shotgun (WGS) entry which is preliminary data.</text>
</comment>
<keyword evidence="8" id="KW-0325">Glycoprotein</keyword>
<keyword evidence="10" id="KW-1185">Reference proteome</keyword>
<evidence type="ECO:0000256" key="3">
    <source>
        <dbReference type="ARBA" id="ARBA00022679"/>
    </source>
</evidence>
<name>A0ABN9UGS3_9DINO</name>
<evidence type="ECO:0000256" key="2">
    <source>
        <dbReference type="ARBA" id="ARBA00006339"/>
    </source>
</evidence>
<evidence type="ECO:0008006" key="11">
    <source>
        <dbReference type="Google" id="ProtNLM"/>
    </source>
</evidence>
<keyword evidence="7" id="KW-0472">Membrane</keyword>
<dbReference type="Proteomes" id="UP001189429">
    <property type="component" value="Unassembled WGS sequence"/>
</dbReference>
<dbReference type="PANTHER" id="PTHR12137">
    <property type="entry name" value="CARBOHYDRATE SULFOTRANSFERASE"/>
    <property type="match status" value="1"/>
</dbReference>